<dbReference type="STRING" id="7398.A0A1B0A9V1"/>
<evidence type="ECO:0000256" key="1">
    <source>
        <dbReference type="SAM" id="MobiDB-lite"/>
    </source>
</evidence>
<dbReference type="EnsemblMetazoa" id="GPAI038869-RA">
    <property type="protein sequence ID" value="GPAI038869-PA"/>
    <property type="gene ID" value="GPAI038869"/>
</dbReference>
<reference evidence="2" key="2">
    <citation type="submission" date="2020-05" db="UniProtKB">
        <authorList>
            <consortium name="EnsemblMetazoa"/>
        </authorList>
    </citation>
    <scope>IDENTIFICATION</scope>
    <source>
        <strain evidence="2">IAEA</strain>
    </source>
</reference>
<evidence type="ECO:0000313" key="3">
    <source>
        <dbReference type="Proteomes" id="UP000092445"/>
    </source>
</evidence>
<proteinExistence type="predicted"/>
<reference evidence="3" key="1">
    <citation type="submission" date="2014-03" db="EMBL/GenBank/DDBJ databases">
        <authorList>
            <person name="Aksoy S."/>
            <person name="Warren W."/>
            <person name="Wilson R.K."/>
        </authorList>
    </citation>
    <scope>NUCLEOTIDE SEQUENCE [LARGE SCALE GENOMIC DNA]</scope>
    <source>
        <strain evidence="3">IAEA</strain>
    </source>
</reference>
<dbReference type="VEuPathDB" id="VectorBase:GPAI038869"/>
<evidence type="ECO:0000313" key="2">
    <source>
        <dbReference type="EnsemblMetazoa" id="GPAI038869-PA"/>
    </source>
</evidence>
<dbReference type="Proteomes" id="UP000092445">
    <property type="component" value="Unassembled WGS sequence"/>
</dbReference>
<name>A0A1B0A9V1_GLOPL</name>
<feature type="region of interest" description="Disordered" evidence="1">
    <location>
        <begin position="1"/>
        <end position="40"/>
    </location>
</feature>
<dbReference type="AlphaFoldDB" id="A0A1B0A9V1"/>
<accession>A0A1B0A9V1</accession>
<sequence length="120" mass="12983">MSSFSIRSILYDGDVDEKRETTGDEEESPTSSGSEESCKHKVTWGSPGYLPHQAWILNKNAPASQRLLADGEAALVFCDDDYDGWYWRLVGSGGWCCQCAGAVAVALAGGNKNSLTIIMM</sequence>
<keyword evidence="3" id="KW-1185">Reference proteome</keyword>
<organism evidence="2 3">
    <name type="scientific">Glossina pallidipes</name>
    <name type="common">Tsetse fly</name>
    <dbReference type="NCBI Taxonomy" id="7398"/>
    <lineage>
        <taxon>Eukaryota</taxon>
        <taxon>Metazoa</taxon>
        <taxon>Ecdysozoa</taxon>
        <taxon>Arthropoda</taxon>
        <taxon>Hexapoda</taxon>
        <taxon>Insecta</taxon>
        <taxon>Pterygota</taxon>
        <taxon>Neoptera</taxon>
        <taxon>Endopterygota</taxon>
        <taxon>Diptera</taxon>
        <taxon>Brachycera</taxon>
        <taxon>Muscomorpha</taxon>
        <taxon>Hippoboscoidea</taxon>
        <taxon>Glossinidae</taxon>
        <taxon>Glossina</taxon>
    </lineage>
</organism>
<protein>
    <submittedName>
        <fullName evidence="2">Uncharacterized protein</fullName>
    </submittedName>
</protein>